<keyword evidence="3" id="KW-1185">Reference proteome</keyword>
<evidence type="ECO:0000256" key="1">
    <source>
        <dbReference type="SAM" id="MobiDB-lite"/>
    </source>
</evidence>
<gene>
    <name evidence="2" type="ORF">PAXINDRAFT_171392</name>
</gene>
<evidence type="ECO:0000313" key="2">
    <source>
        <dbReference type="EMBL" id="KIJ12109.1"/>
    </source>
</evidence>
<name>A0A0C9STI5_PAXIN</name>
<organism evidence="2 3">
    <name type="scientific">Paxillus involutus ATCC 200175</name>
    <dbReference type="NCBI Taxonomy" id="664439"/>
    <lineage>
        <taxon>Eukaryota</taxon>
        <taxon>Fungi</taxon>
        <taxon>Dikarya</taxon>
        <taxon>Basidiomycota</taxon>
        <taxon>Agaricomycotina</taxon>
        <taxon>Agaricomycetes</taxon>
        <taxon>Agaricomycetidae</taxon>
        <taxon>Boletales</taxon>
        <taxon>Paxilineae</taxon>
        <taxon>Paxillaceae</taxon>
        <taxon>Paxillus</taxon>
    </lineage>
</organism>
<feature type="compositionally biased region" description="Basic and acidic residues" evidence="1">
    <location>
        <begin position="1"/>
        <end position="11"/>
    </location>
</feature>
<proteinExistence type="predicted"/>
<dbReference type="AlphaFoldDB" id="A0A0C9STI5"/>
<evidence type="ECO:0000313" key="3">
    <source>
        <dbReference type="Proteomes" id="UP000053647"/>
    </source>
</evidence>
<dbReference type="EMBL" id="KN819368">
    <property type="protein sequence ID" value="KIJ12109.1"/>
    <property type="molecule type" value="Genomic_DNA"/>
</dbReference>
<accession>A0A0C9STI5</accession>
<reference evidence="3" key="2">
    <citation type="submission" date="2015-01" db="EMBL/GenBank/DDBJ databases">
        <title>Evolutionary Origins and Diversification of the Mycorrhizal Mutualists.</title>
        <authorList>
            <consortium name="DOE Joint Genome Institute"/>
            <consortium name="Mycorrhizal Genomics Consortium"/>
            <person name="Kohler A."/>
            <person name="Kuo A."/>
            <person name="Nagy L.G."/>
            <person name="Floudas D."/>
            <person name="Copeland A."/>
            <person name="Barry K.W."/>
            <person name="Cichocki N."/>
            <person name="Veneault-Fourrey C."/>
            <person name="LaButti K."/>
            <person name="Lindquist E.A."/>
            <person name="Lipzen A."/>
            <person name="Lundell T."/>
            <person name="Morin E."/>
            <person name="Murat C."/>
            <person name="Riley R."/>
            <person name="Ohm R."/>
            <person name="Sun H."/>
            <person name="Tunlid A."/>
            <person name="Henrissat B."/>
            <person name="Grigoriev I.V."/>
            <person name="Hibbett D.S."/>
            <person name="Martin F."/>
        </authorList>
    </citation>
    <scope>NUCLEOTIDE SEQUENCE [LARGE SCALE GENOMIC DNA]</scope>
    <source>
        <strain evidence="3">ATCC 200175</strain>
    </source>
</reference>
<dbReference type="HOGENOM" id="CLU_3087859_0_0_1"/>
<dbReference type="Proteomes" id="UP000053647">
    <property type="component" value="Unassembled WGS sequence"/>
</dbReference>
<sequence>MHDPASSRHESVNPSPIGLQGPLLIHERDTIHVRELLPVCSPTFSFRVLELR</sequence>
<protein>
    <submittedName>
        <fullName evidence="2">Uncharacterized protein</fullName>
    </submittedName>
</protein>
<reference evidence="2 3" key="1">
    <citation type="submission" date="2014-06" db="EMBL/GenBank/DDBJ databases">
        <authorList>
            <consortium name="DOE Joint Genome Institute"/>
            <person name="Kuo A."/>
            <person name="Kohler A."/>
            <person name="Nagy L.G."/>
            <person name="Floudas D."/>
            <person name="Copeland A."/>
            <person name="Barry K.W."/>
            <person name="Cichocki N."/>
            <person name="Veneault-Fourrey C."/>
            <person name="LaButti K."/>
            <person name="Lindquist E.A."/>
            <person name="Lipzen A."/>
            <person name="Lundell T."/>
            <person name="Morin E."/>
            <person name="Murat C."/>
            <person name="Sun H."/>
            <person name="Tunlid A."/>
            <person name="Henrissat B."/>
            <person name="Grigoriev I.V."/>
            <person name="Hibbett D.S."/>
            <person name="Martin F."/>
            <person name="Nordberg H.P."/>
            <person name="Cantor M.N."/>
            <person name="Hua S.X."/>
        </authorList>
    </citation>
    <scope>NUCLEOTIDE SEQUENCE [LARGE SCALE GENOMIC DNA]</scope>
    <source>
        <strain evidence="2 3">ATCC 200175</strain>
    </source>
</reference>
<feature type="region of interest" description="Disordered" evidence="1">
    <location>
        <begin position="1"/>
        <end position="20"/>
    </location>
</feature>